<protein>
    <submittedName>
        <fullName evidence="2">Uncharacterized protein</fullName>
    </submittedName>
</protein>
<organism evidence="2 3">
    <name type="scientific">Paramecium sonneborni</name>
    <dbReference type="NCBI Taxonomy" id="65129"/>
    <lineage>
        <taxon>Eukaryota</taxon>
        <taxon>Sar</taxon>
        <taxon>Alveolata</taxon>
        <taxon>Ciliophora</taxon>
        <taxon>Intramacronucleata</taxon>
        <taxon>Oligohymenophorea</taxon>
        <taxon>Peniculida</taxon>
        <taxon>Parameciidae</taxon>
        <taxon>Paramecium</taxon>
    </lineage>
</organism>
<keyword evidence="3" id="KW-1185">Reference proteome</keyword>
<evidence type="ECO:0000313" key="2">
    <source>
        <dbReference type="EMBL" id="CAD8104444.1"/>
    </source>
</evidence>
<keyword evidence="1" id="KW-0175">Coiled coil</keyword>
<evidence type="ECO:0000256" key="1">
    <source>
        <dbReference type="SAM" id="Coils"/>
    </source>
</evidence>
<dbReference type="AlphaFoldDB" id="A0A8S1PNK0"/>
<evidence type="ECO:0000313" key="3">
    <source>
        <dbReference type="Proteomes" id="UP000692954"/>
    </source>
</evidence>
<sequence>MNQLLKPILNFDFSEVRFDEQQIPNYTREFMDQMKDHMYHVRKFEQMQKNQIPKLIPQRPMSAQTKYLMTSQEKHKYLKKKKEPTQIISNKKLQGKNTVKITKFGKQFISETIPVINSNIFISGSDLQLPKQINSSKVSKKQSPNQKLINKTQEMNQKSFDQPIKDEVFGLFDWEEEFDDQFYIKEAMKYQEKNQILQMIQKGNREQFLQKLKIQNIPSKQTKEDILKQQQLEIEQKQVKLEQLRQQNNTLQLLQTTQNLKKEEDEYDNDFVEEQQIIEKPIIQQQLVSNSEEDDEYDKDGFEVDEEKKIVEVNNNNKDDEKQLNLKKTEQINNKTTTDSKSSLIQNSKNRKKQIIYRAKNAKERKQELEGMREELEKNLIENDVESAKLYKLLQDSKEKEKIMIDVNLKRREELSLARLTLQQLSEKIDQQLHMIDDLDKKEHYAQQIIEKLKENRQKQQQQYDEEIEKFLACKVIARFLKGKKDRKLFLELRRQKFMNMLIQ</sequence>
<name>A0A8S1PNK0_9CILI</name>
<dbReference type="Proteomes" id="UP000692954">
    <property type="component" value="Unassembled WGS sequence"/>
</dbReference>
<feature type="coiled-coil region" evidence="1">
    <location>
        <begin position="345"/>
        <end position="386"/>
    </location>
</feature>
<feature type="coiled-coil region" evidence="1">
    <location>
        <begin position="422"/>
        <end position="470"/>
    </location>
</feature>
<dbReference type="EMBL" id="CAJJDN010000082">
    <property type="protein sequence ID" value="CAD8104444.1"/>
    <property type="molecule type" value="Genomic_DNA"/>
</dbReference>
<feature type="coiled-coil region" evidence="1">
    <location>
        <begin position="220"/>
        <end position="254"/>
    </location>
</feature>
<proteinExistence type="predicted"/>
<gene>
    <name evidence="2" type="ORF">PSON_ATCC_30995.1.T0820119</name>
</gene>
<comment type="caution">
    <text evidence="2">The sequence shown here is derived from an EMBL/GenBank/DDBJ whole genome shotgun (WGS) entry which is preliminary data.</text>
</comment>
<accession>A0A8S1PNK0</accession>
<dbReference type="OrthoDB" id="308145at2759"/>
<reference evidence="2" key="1">
    <citation type="submission" date="2021-01" db="EMBL/GenBank/DDBJ databases">
        <authorList>
            <consortium name="Genoscope - CEA"/>
            <person name="William W."/>
        </authorList>
    </citation>
    <scope>NUCLEOTIDE SEQUENCE</scope>
</reference>